<evidence type="ECO:0000256" key="2">
    <source>
        <dbReference type="ARBA" id="ARBA00022801"/>
    </source>
</evidence>
<evidence type="ECO:0000313" key="5">
    <source>
        <dbReference type="EMBL" id="GKX54599.1"/>
    </source>
</evidence>
<dbReference type="PANTHER" id="PTHR40841">
    <property type="entry name" value="SIDEROPHORE TRIACETYLFUSARININE C ESTERASE"/>
    <property type="match status" value="1"/>
</dbReference>
<dbReference type="Proteomes" id="UP001058124">
    <property type="component" value="Unassembled WGS sequence"/>
</dbReference>
<evidence type="ECO:0000256" key="3">
    <source>
        <dbReference type="SAM" id="MobiDB-lite"/>
    </source>
</evidence>
<comment type="caution">
    <text evidence="5">The sequence shown here is derived from an EMBL/GenBank/DDBJ whole genome shotgun (WGS) entry which is preliminary data.</text>
</comment>
<dbReference type="AlphaFoldDB" id="A0AAV5N0N1"/>
<name>A0AAV5N0N1_9GAMM</name>
<proteinExistence type="inferred from homology"/>
<dbReference type="SUPFAM" id="SSF53474">
    <property type="entry name" value="alpha/beta-Hydrolases"/>
    <property type="match status" value="1"/>
</dbReference>
<accession>A0AAV5N0N1</accession>
<dbReference type="InterPro" id="IPR000801">
    <property type="entry name" value="Esterase-like"/>
</dbReference>
<keyword evidence="4" id="KW-0732">Signal</keyword>
<keyword evidence="6" id="KW-1185">Reference proteome</keyword>
<dbReference type="RefSeq" id="WP_027273145.1">
    <property type="nucleotide sequence ID" value="NZ_BRLH01000001.1"/>
</dbReference>
<dbReference type="InterPro" id="IPR052558">
    <property type="entry name" value="Siderophore_Hydrolase_D"/>
</dbReference>
<sequence length="291" mass="31462">MYKSLIAAALLFSTGVSAKPSPVIPPIEESARQHFTLGQHDMTSARGYEYRIYVAVPKAPAPASGYPVLYMLDGNGQFPVAVNGYRSENGPAPLIIAVGYPTGVSYNTELRTRDYTPPAEGEAFAKGGQSEAFYQFIEQELKPSITAKYAVDASRQTLAGHSFGGLFTLYVLFNHPQSFQRYVAASPSLWWGKGVVIPKRSPLLTANPKSITMTVGEYEEKPDPAKVNQPVDPERAKRQAERQQVTKARDLAATLAQQGASVSFILFPGKNHGSVIPDAVNTAVAVAAQDK</sequence>
<dbReference type="PANTHER" id="PTHR40841:SF2">
    <property type="entry name" value="SIDEROPHORE-DEGRADING ESTERASE (EUROFUNG)"/>
    <property type="match status" value="1"/>
</dbReference>
<dbReference type="EMBL" id="BRLH01000001">
    <property type="protein sequence ID" value="GKX54599.1"/>
    <property type="molecule type" value="Genomic_DNA"/>
</dbReference>
<feature type="signal peptide" evidence="4">
    <location>
        <begin position="1"/>
        <end position="18"/>
    </location>
</feature>
<dbReference type="InterPro" id="IPR029058">
    <property type="entry name" value="AB_hydrolase_fold"/>
</dbReference>
<evidence type="ECO:0000313" key="6">
    <source>
        <dbReference type="Proteomes" id="UP001058124"/>
    </source>
</evidence>
<evidence type="ECO:0000256" key="1">
    <source>
        <dbReference type="ARBA" id="ARBA00005622"/>
    </source>
</evidence>
<comment type="similarity">
    <text evidence="1">Belongs to the esterase D family.</text>
</comment>
<organism evidence="5 6">
    <name type="scientific">Leminorella grimontii</name>
    <dbReference type="NCBI Taxonomy" id="82981"/>
    <lineage>
        <taxon>Bacteria</taxon>
        <taxon>Pseudomonadati</taxon>
        <taxon>Pseudomonadota</taxon>
        <taxon>Gammaproteobacteria</taxon>
        <taxon>Enterobacterales</taxon>
        <taxon>Budviciaceae</taxon>
        <taxon>Leminorella</taxon>
    </lineage>
</organism>
<protein>
    <submittedName>
        <fullName evidence="5">Esterase</fullName>
    </submittedName>
</protein>
<feature type="chain" id="PRO_5043708513" evidence="4">
    <location>
        <begin position="19"/>
        <end position="291"/>
    </location>
</feature>
<dbReference type="Gene3D" id="3.40.50.1820">
    <property type="entry name" value="alpha/beta hydrolase"/>
    <property type="match status" value="1"/>
</dbReference>
<gene>
    <name evidence="5" type="ORF">SOASR030_07110</name>
</gene>
<feature type="region of interest" description="Disordered" evidence="3">
    <location>
        <begin position="218"/>
        <end position="246"/>
    </location>
</feature>
<keyword evidence="2" id="KW-0378">Hydrolase</keyword>
<dbReference type="Pfam" id="PF00756">
    <property type="entry name" value="Esterase"/>
    <property type="match status" value="1"/>
</dbReference>
<evidence type="ECO:0000256" key="4">
    <source>
        <dbReference type="SAM" id="SignalP"/>
    </source>
</evidence>
<feature type="compositionally biased region" description="Basic and acidic residues" evidence="3">
    <location>
        <begin position="232"/>
        <end position="241"/>
    </location>
</feature>
<dbReference type="GO" id="GO:0016788">
    <property type="term" value="F:hydrolase activity, acting on ester bonds"/>
    <property type="evidence" value="ECO:0007669"/>
    <property type="project" value="TreeGrafter"/>
</dbReference>
<reference evidence="5" key="1">
    <citation type="submission" date="2022-06" db="EMBL/GenBank/DDBJ databases">
        <title>Draft genome sequences of Leminorella grimontii str. JCM5902.</title>
        <authorList>
            <person name="Wakabayashi Y."/>
            <person name="Kojima K."/>
        </authorList>
    </citation>
    <scope>NUCLEOTIDE SEQUENCE</scope>
    <source>
        <strain evidence="5">JCM 5902</strain>
    </source>
</reference>